<evidence type="ECO:0000256" key="5">
    <source>
        <dbReference type="ARBA" id="ARBA00022989"/>
    </source>
</evidence>
<feature type="transmembrane region" description="Helical" evidence="7">
    <location>
        <begin position="394"/>
        <end position="414"/>
    </location>
</feature>
<accession>A0A1C6KBX7</accession>
<keyword evidence="2" id="KW-0813">Transport</keyword>
<feature type="transmembrane region" description="Helical" evidence="7">
    <location>
        <begin position="168"/>
        <end position="188"/>
    </location>
</feature>
<dbReference type="CDD" id="cd13134">
    <property type="entry name" value="MATE_like_8"/>
    <property type="match status" value="1"/>
</dbReference>
<dbReference type="PANTHER" id="PTHR42925:SF2">
    <property type="entry name" value="NA+ DRIVEN MULTIDRUG EFFLUX PUMP"/>
    <property type="match status" value="1"/>
</dbReference>
<evidence type="ECO:0000313" key="8">
    <source>
        <dbReference type="EMBL" id="SCJ91844.1"/>
    </source>
</evidence>
<proteinExistence type="predicted"/>
<feature type="transmembrane region" description="Helical" evidence="7">
    <location>
        <begin position="95"/>
        <end position="117"/>
    </location>
</feature>
<feature type="transmembrane region" description="Helical" evidence="7">
    <location>
        <begin position="194"/>
        <end position="219"/>
    </location>
</feature>
<protein>
    <submittedName>
        <fullName evidence="8">Multidrug-efflux transporter</fullName>
    </submittedName>
</protein>
<feature type="transmembrane region" description="Helical" evidence="7">
    <location>
        <begin position="325"/>
        <end position="343"/>
    </location>
</feature>
<sequence length="463" mass="49965">MLKLKDKIITDRGFYKALMAVAIPIALQNLIGFGVNMMDTIMLGQLGQVQLSASSLANQPFFVFSMFSFGFAAGGSVMISQYWGKGDTDAISKIMAIGLKFVAVLSLVVTALVALFPSQIMGLFTADKQVIAEGVRYLKIIAYSYFFYGVSNCYITSLRGVEQVKISVAIYGTSFFVNVIINYIFIFGKFGAPAMGVAGAAIGTLAARVSELAMSVVYMEFFEKRTGFRFKHLFAPMDKALLGDYVKTSLPVAFNEIAWGFSTSVHAAILGRMGAAVVAANSIVNVVTQLAFVFLFGIANATAVQIGKAVSSKSEHYVRRMAHTMQLTSVGIGVLGAAIVLLIKNPVIGLYNIPAATAKMTGQMMSAAAVMVFLISLEVISTMGVLRGGGDTKFVFFIDVFFIWVVATPLGAYFGLVAKVAAPIIYLLLRVDSPIKGIIAFFRIRSGAWMNNVTRDRSEVLEQ</sequence>
<evidence type="ECO:0000256" key="7">
    <source>
        <dbReference type="SAM" id="Phobius"/>
    </source>
</evidence>
<feature type="transmembrane region" description="Helical" evidence="7">
    <location>
        <begin position="21"/>
        <end position="41"/>
    </location>
</feature>
<gene>
    <name evidence="8" type="primary">mdtK_3</name>
    <name evidence="8" type="ORF">SAMEA3545359_02880</name>
</gene>
<feature type="transmembrane region" description="Helical" evidence="7">
    <location>
        <begin position="286"/>
        <end position="304"/>
    </location>
</feature>
<name>A0A1C6KBX7_9FIRM</name>
<dbReference type="InterPro" id="IPR047135">
    <property type="entry name" value="YsiQ"/>
</dbReference>
<feature type="transmembrane region" description="Helical" evidence="7">
    <location>
        <begin position="137"/>
        <end position="156"/>
    </location>
</feature>
<keyword evidence="6 7" id="KW-0472">Membrane</keyword>
<organism evidence="8">
    <name type="scientific">uncultured Anaerotruncus sp</name>
    <dbReference type="NCBI Taxonomy" id="905011"/>
    <lineage>
        <taxon>Bacteria</taxon>
        <taxon>Bacillati</taxon>
        <taxon>Bacillota</taxon>
        <taxon>Clostridia</taxon>
        <taxon>Eubacteriales</taxon>
        <taxon>Oscillospiraceae</taxon>
        <taxon>Anaerotruncus</taxon>
        <taxon>environmental samples</taxon>
    </lineage>
</organism>
<dbReference type="PIRSF" id="PIRSF006603">
    <property type="entry name" value="DinF"/>
    <property type="match status" value="1"/>
</dbReference>
<dbReference type="Pfam" id="PF01554">
    <property type="entry name" value="MatE"/>
    <property type="match status" value="2"/>
</dbReference>
<feature type="transmembrane region" description="Helical" evidence="7">
    <location>
        <begin position="61"/>
        <end position="83"/>
    </location>
</feature>
<keyword evidence="4 7" id="KW-0812">Transmembrane</keyword>
<evidence type="ECO:0000256" key="1">
    <source>
        <dbReference type="ARBA" id="ARBA00004651"/>
    </source>
</evidence>
<dbReference type="GO" id="GO:0005886">
    <property type="term" value="C:plasma membrane"/>
    <property type="evidence" value="ECO:0007669"/>
    <property type="project" value="UniProtKB-SubCell"/>
</dbReference>
<dbReference type="PANTHER" id="PTHR42925">
    <property type="entry name" value="MULTIDRUG AND TOXIN EFFLUX PROTEIN MATE FAMILY"/>
    <property type="match status" value="1"/>
</dbReference>
<dbReference type="GO" id="GO:0042910">
    <property type="term" value="F:xenobiotic transmembrane transporter activity"/>
    <property type="evidence" value="ECO:0007669"/>
    <property type="project" value="InterPro"/>
</dbReference>
<dbReference type="AlphaFoldDB" id="A0A1C6KBX7"/>
<feature type="transmembrane region" description="Helical" evidence="7">
    <location>
        <begin position="363"/>
        <end position="382"/>
    </location>
</feature>
<dbReference type="NCBIfam" id="TIGR00797">
    <property type="entry name" value="matE"/>
    <property type="match status" value="1"/>
</dbReference>
<dbReference type="InterPro" id="IPR002528">
    <property type="entry name" value="MATE_fam"/>
</dbReference>
<evidence type="ECO:0000256" key="6">
    <source>
        <dbReference type="ARBA" id="ARBA00023136"/>
    </source>
</evidence>
<reference evidence="8" key="1">
    <citation type="submission" date="2015-09" db="EMBL/GenBank/DDBJ databases">
        <authorList>
            <consortium name="Pathogen Informatics"/>
        </authorList>
    </citation>
    <scope>NUCLEOTIDE SEQUENCE</scope>
    <source>
        <strain evidence="8">2789STDY5834896</strain>
    </source>
</reference>
<comment type="subcellular location">
    <subcellularLocation>
        <location evidence="1">Cell membrane</location>
        <topology evidence="1">Multi-pass membrane protein</topology>
    </subcellularLocation>
</comment>
<dbReference type="GO" id="GO:0015297">
    <property type="term" value="F:antiporter activity"/>
    <property type="evidence" value="ECO:0007669"/>
    <property type="project" value="InterPro"/>
</dbReference>
<evidence type="ECO:0000256" key="3">
    <source>
        <dbReference type="ARBA" id="ARBA00022475"/>
    </source>
</evidence>
<dbReference type="InterPro" id="IPR048279">
    <property type="entry name" value="MdtK-like"/>
</dbReference>
<evidence type="ECO:0000256" key="4">
    <source>
        <dbReference type="ARBA" id="ARBA00022692"/>
    </source>
</evidence>
<evidence type="ECO:0000256" key="2">
    <source>
        <dbReference type="ARBA" id="ARBA00022448"/>
    </source>
</evidence>
<keyword evidence="3" id="KW-1003">Cell membrane</keyword>
<dbReference type="EMBL" id="FMHG01000007">
    <property type="protein sequence ID" value="SCJ91844.1"/>
    <property type="molecule type" value="Genomic_DNA"/>
</dbReference>
<keyword evidence="5 7" id="KW-1133">Transmembrane helix</keyword>